<dbReference type="InterPro" id="IPR006912">
    <property type="entry name" value="Harbinger_derived_prot"/>
</dbReference>
<protein>
    <submittedName>
        <fullName evidence="1">Uncharacterized protein</fullName>
    </submittedName>
</protein>
<organism evidence="1 2">
    <name type="scientific">Cronartium quercuum f. sp. fusiforme G11</name>
    <dbReference type="NCBI Taxonomy" id="708437"/>
    <lineage>
        <taxon>Eukaryota</taxon>
        <taxon>Fungi</taxon>
        <taxon>Dikarya</taxon>
        <taxon>Basidiomycota</taxon>
        <taxon>Pucciniomycotina</taxon>
        <taxon>Pucciniomycetes</taxon>
        <taxon>Pucciniales</taxon>
        <taxon>Coleosporiaceae</taxon>
        <taxon>Cronartium</taxon>
    </lineage>
</organism>
<feature type="non-terminal residue" evidence="1">
    <location>
        <position position="1"/>
    </location>
</feature>
<dbReference type="Proteomes" id="UP000886653">
    <property type="component" value="Unassembled WGS sequence"/>
</dbReference>
<comment type="caution">
    <text evidence="1">The sequence shown here is derived from an EMBL/GenBank/DDBJ whole genome shotgun (WGS) entry which is preliminary data.</text>
</comment>
<accession>A0A9P6NKE8</accession>
<name>A0A9P6NKE8_9BASI</name>
<reference evidence="1" key="1">
    <citation type="submission" date="2013-11" db="EMBL/GenBank/DDBJ databases">
        <title>Genome sequence of the fusiform rust pathogen reveals effectors for host alternation and coevolution with pine.</title>
        <authorList>
            <consortium name="DOE Joint Genome Institute"/>
            <person name="Smith K."/>
            <person name="Pendleton A."/>
            <person name="Kubisiak T."/>
            <person name="Anderson C."/>
            <person name="Salamov A."/>
            <person name="Aerts A."/>
            <person name="Riley R."/>
            <person name="Clum A."/>
            <person name="Lindquist E."/>
            <person name="Ence D."/>
            <person name="Campbell M."/>
            <person name="Kronenberg Z."/>
            <person name="Feau N."/>
            <person name="Dhillon B."/>
            <person name="Hamelin R."/>
            <person name="Burleigh J."/>
            <person name="Smith J."/>
            <person name="Yandell M."/>
            <person name="Nelson C."/>
            <person name="Grigoriev I."/>
            <person name="Davis J."/>
        </authorList>
    </citation>
    <scope>NUCLEOTIDE SEQUENCE</scope>
    <source>
        <strain evidence="1">G11</strain>
    </source>
</reference>
<proteinExistence type="predicted"/>
<dbReference type="OrthoDB" id="1926441at2759"/>
<dbReference type="EMBL" id="MU167235">
    <property type="protein sequence ID" value="KAG0148650.1"/>
    <property type="molecule type" value="Genomic_DNA"/>
</dbReference>
<sequence>QFEGKEWTPTVILEAIAPKNLRACFLCAGSFNEINVMNMSPLFDNFLNVIPQTNPETDNWLVLEIMGHIHHQGYYLAYAIYLPWPALVEISQGEDEARKLFAKLKEAS</sequence>
<evidence type="ECO:0000313" key="1">
    <source>
        <dbReference type="EMBL" id="KAG0148650.1"/>
    </source>
</evidence>
<gene>
    <name evidence="1" type="ORF">CROQUDRAFT_41198</name>
</gene>
<dbReference type="AlphaFoldDB" id="A0A9P6NKE8"/>
<keyword evidence="2" id="KW-1185">Reference proteome</keyword>
<evidence type="ECO:0000313" key="2">
    <source>
        <dbReference type="Proteomes" id="UP000886653"/>
    </source>
</evidence>
<dbReference type="Pfam" id="PF04827">
    <property type="entry name" value="Plant_tran"/>
    <property type="match status" value="1"/>
</dbReference>